<evidence type="ECO:0000313" key="4">
    <source>
        <dbReference type="Proteomes" id="UP000298616"/>
    </source>
</evidence>
<feature type="transmembrane region" description="Helical" evidence="1">
    <location>
        <begin position="128"/>
        <end position="146"/>
    </location>
</feature>
<evidence type="ECO:0000313" key="3">
    <source>
        <dbReference type="EMBL" id="QCK15766.1"/>
    </source>
</evidence>
<keyword evidence="1" id="KW-0812">Transmembrane</keyword>
<dbReference type="RefSeq" id="WP_137091362.1">
    <property type="nucleotide sequence ID" value="NZ_CP028923.1"/>
</dbReference>
<feature type="transmembrane region" description="Helical" evidence="1">
    <location>
        <begin position="203"/>
        <end position="222"/>
    </location>
</feature>
<accession>A0A4D7JUB0</accession>
<feature type="transmembrane region" description="Helical" evidence="1">
    <location>
        <begin position="103"/>
        <end position="122"/>
    </location>
</feature>
<feature type="transmembrane region" description="Helical" evidence="1">
    <location>
        <begin position="294"/>
        <end position="311"/>
    </location>
</feature>
<gene>
    <name evidence="3" type="ORF">DCC35_13940</name>
</gene>
<dbReference type="OrthoDB" id="642680at2"/>
<dbReference type="KEGG" id="fpf:DCC35_13940"/>
<feature type="transmembrane region" description="Helical" evidence="1">
    <location>
        <begin position="370"/>
        <end position="390"/>
    </location>
</feature>
<dbReference type="Proteomes" id="UP000298616">
    <property type="component" value="Chromosome"/>
</dbReference>
<keyword evidence="4" id="KW-1185">Reference proteome</keyword>
<keyword evidence="1" id="KW-0472">Membrane</keyword>
<name>A0A4D7JUB0_9BACT</name>
<feature type="transmembrane region" description="Helical" evidence="1">
    <location>
        <begin position="72"/>
        <end position="91"/>
    </location>
</feature>
<feature type="transmembrane region" description="Helical" evidence="1">
    <location>
        <begin position="396"/>
        <end position="418"/>
    </location>
</feature>
<evidence type="ECO:0000259" key="2">
    <source>
        <dbReference type="Pfam" id="PF09925"/>
    </source>
</evidence>
<feature type="transmembrane region" description="Helical" evidence="1">
    <location>
        <begin position="228"/>
        <end position="245"/>
    </location>
</feature>
<feature type="transmembrane region" description="Helical" evidence="1">
    <location>
        <begin position="39"/>
        <end position="60"/>
    </location>
</feature>
<dbReference type="EMBL" id="CP028923">
    <property type="protein sequence ID" value="QCK15766.1"/>
    <property type="molecule type" value="Genomic_DNA"/>
</dbReference>
<evidence type="ECO:0000256" key="1">
    <source>
        <dbReference type="SAM" id="Phobius"/>
    </source>
</evidence>
<feature type="transmembrane region" description="Helical" evidence="1">
    <location>
        <begin position="345"/>
        <end position="363"/>
    </location>
</feature>
<feature type="transmembrane region" description="Helical" evidence="1">
    <location>
        <begin position="323"/>
        <end position="339"/>
    </location>
</feature>
<feature type="transmembrane region" description="Helical" evidence="1">
    <location>
        <begin position="257"/>
        <end position="274"/>
    </location>
</feature>
<feature type="transmembrane region" description="Helical" evidence="1">
    <location>
        <begin position="177"/>
        <end position="194"/>
    </location>
</feature>
<protein>
    <recommendedName>
        <fullName evidence="2">DUF2157 domain-containing protein</fullName>
    </recommendedName>
</protein>
<organism evidence="3 4">
    <name type="scientific">Mangrovivirga cuniculi</name>
    <dbReference type="NCBI Taxonomy" id="2715131"/>
    <lineage>
        <taxon>Bacteria</taxon>
        <taxon>Pseudomonadati</taxon>
        <taxon>Bacteroidota</taxon>
        <taxon>Cytophagia</taxon>
        <taxon>Cytophagales</taxon>
        <taxon>Mangrovivirgaceae</taxon>
        <taxon>Mangrovivirga</taxon>
    </lineage>
</organism>
<reference evidence="3 4" key="1">
    <citation type="submission" date="2018-04" db="EMBL/GenBank/DDBJ databases">
        <title>Complete genome uncultured novel isolate.</title>
        <authorList>
            <person name="Merlino G."/>
        </authorList>
    </citation>
    <scope>NUCLEOTIDE SEQUENCE [LARGE SCALE GENOMIC DNA]</scope>
    <source>
        <strain evidence="4">R1DC9</strain>
    </source>
</reference>
<proteinExistence type="predicted"/>
<keyword evidence="1" id="KW-1133">Transmembrane helix</keyword>
<dbReference type="InterPro" id="IPR018677">
    <property type="entry name" value="DUF2157"/>
</dbReference>
<feature type="transmembrane region" description="Helical" evidence="1">
    <location>
        <begin position="153"/>
        <end position="171"/>
    </location>
</feature>
<dbReference type="Pfam" id="PF09925">
    <property type="entry name" value="DUF2157"/>
    <property type="match status" value="1"/>
</dbReference>
<feature type="domain" description="DUF2157" evidence="2">
    <location>
        <begin position="9"/>
        <end position="149"/>
    </location>
</feature>
<dbReference type="AlphaFoldDB" id="A0A4D7JUB0"/>
<sequence length="426" mass="48792">MNININLKELTEKEVISDEIADNIRNYYDSKKPESPNRLILAFSILGSLLVGSGIILIIAHNWDEFSKFTRTVFAFLPLVTGQLACLFTLAKKPDSHSWREASAVFLFLSIGATISLVSQIYHIEGELSGFLLIWVLLGLPIVYLMKSSITSLFYIIGFTWYACELSYWNYPTTPSYLYWPLLLAIIPWYVYLFRSRENSNGFYFHNWFIPLSISICLGTVSQRYEELLFLSYICYFGLIILIGNQFKNLKPRNNGFEILGVIGSLVVLYFLSFDEFWSHLRSENFSFDGVSTSTEAFTSLILLIISAAFLSWKIKTTKIKELPYFSFVFPLVVLIYLIGLYSPIAVFLINILILILGVIYVNDGAKKDHLVIMNFGMSIIAFLAIFRFFDSDLPFYIRGGLFVIVGASFFAANYFVLKRKSKNEK</sequence>